<dbReference type="Gene3D" id="3.40.720.10">
    <property type="entry name" value="Alkaline Phosphatase, subunit A"/>
    <property type="match status" value="2"/>
</dbReference>
<evidence type="ECO:0000313" key="2">
    <source>
        <dbReference type="Proteomes" id="UP000054363"/>
    </source>
</evidence>
<accession>A0A094LAJ6</accession>
<dbReference type="EMBL" id="JPER01000001">
    <property type="protein sequence ID" value="KFZ31838.1"/>
    <property type="molecule type" value="Genomic_DNA"/>
</dbReference>
<dbReference type="SUPFAM" id="SSF53649">
    <property type="entry name" value="Alkaline phosphatase-like"/>
    <property type="match status" value="1"/>
</dbReference>
<gene>
    <name evidence="1" type="ORF">IDSA_03905</name>
</gene>
<comment type="caution">
    <text evidence="1">The sequence shown here is derived from an EMBL/GenBank/DDBJ whole genome shotgun (WGS) entry which is preliminary data.</text>
</comment>
<sequence>MSYFHQVDSIGHRFGTDSPQTRAAVLFVDNLIGSATGPGIANEAKLSRLSVVDIYPLVTALLGLPITEAIDGDAATIAPLLQ</sequence>
<reference evidence="1 2" key="1">
    <citation type="submission" date="2014-06" db="EMBL/GenBank/DDBJ databases">
        <title>The draft genome sequence of Idiomarina salinarum ISL-52.</title>
        <authorList>
            <person name="Du J."/>
            <person name="Shao Z."/>
        </authorList>
    </citation>
    <scope>NUCLEOTIDE SEQUENCE [LARGE SCALE GENOMIC DNA]</scope>
    <source>
        <strain evidence="1 2">ISL-52</strain>
    </source>
</reference>
<proteinExistence type="predicted"/>
<dbReference type="Pfam" id="PF01663">
    <property type="entry name" value="Phosphodiest"/>
    <property type="match status" value="1"/>
</dbReference>
<organism evidence="1 2">
    <name type="scientific">Pseudidiomarina salinarum</name>
    <dbReference type="NCBI Taxonomy" id="435908"/>
    <lineage>
        <taxon>Bacteria</taxon>
        <taxon>Pseudomonadati</taxon>
        <taxon>Pseudomonadota</taxon>
        <taxon>Gammaproteobacteria</taxon>
        <taxon>Alteromonadales</taxon>
        <taxon>Idiomarinaceae</taxon>
        <taxon>Pseudidiomarina</taxon>
    </lineage>
</organism>
<dbReference type="AlphaFoldDB" id="A0A094LAJ6"/>
<dbReference type="InterPro" id="IPR017850">
    <property type="entry name" value="Alkaline_phosphatase_core_sf"/>
</dbReference>
<dbReference type="OrthoDB" id="9771966at2"/>
<evidence type="ECO:0000313" key="1">
    <source>
        <dbReference type="EMBL" id="KFZ31838.1"/>
    </source>
</evidence>
<keyword evidence="2" id="KW-1185">Reference proteome</keyword>
<dbReference type="Proteomes" id="UP000054363">
    <property type="component" value="Unassembled WGS sequence"/>
</dbReference>
<dbReference type="InterPro" id="IPR002591">
    <property type="entry name" value="Phosphodiest/P_Trfase"/>
</dbReference>
<name>A0A094LAJ6_9GAMM</name>
<dbReference type="STRING" id="435908.IDSA_03905"/>
<protein>
    <submittedName>
        <fullName evidence="1">Uncharacterized protein</fullName>
    </submittedName>
</protein>